<evidence type="ECO:0000313" key="2">
    <source>
        <dbReference type="EMBL" id="CAG6696669.1"/>
    </source>
</evidence>
<name>A0A8D8TZE0_9HEMI</name>
<dbReference type="EMBL" id="HBUF01329633">
    <property type="protein sequence ID" value="CAG6696710.1"/>
    <property type="molecule type" value="Transcribed_RNA"/>
</dbReference>
<feature type="transmembrane region" description="Helical" evidence="1">
    <location>
        <begin position="83"/>
        <end position="105"/>
    </location>
</feature>
<organism evidence="2">
    <name type="scientific">Cacopsylla melanoneura</name>
    <dbReference type="NCBI Taxonomy" id="428564"/>
    <lineage>
        <taxon>Eukaryota</taxon>
        <taxon>Metazoa</taxon>
        <taxon>Ecdysozoa</taxon>
        <taxon>Arthropoda</taxon>
        <taxon>Hexapoda</taxon>
        <taxon>Insecta</taxon>
        <taxon>Pterygota</taxon>
        <taxon>Neoptera</taxon>
        <taxon>Paraneoptera</taxon>
        <taxon>Hemiptera</taxon>
        <taxon>Sternorrhyncha</taxon>
        <taxon>Psylloidea</taxon>
        <taxon>Psyllidae</taxon>
        <taxon>Psyllinae</taxon>
        <taxon>Cacopsylla</taxon>
    </lineage>
</organism>
<evidence type="ECO:0000256" key="1">
    <source>
        <dbReference type="SAM" id="Phobius"/>
    </source>
</evidence>
<keyword evidence="1" id="KW-0472">Membrane</keyword>
<dbReference type="EMBL" id="HBUF01329629">
    <property type="protein sequence ID" value="CAG6696650.1"/>
    <property type="molecule type" value="Transcribed_RNA"/>
</dbReference>
<dbReference type="AlphaFoldDB" id="A0A8D8TZE0"/>
<dbReference type="EMBL" id="HBUF01329632">
    <property type="protein sequence ID" value="CAG6696691.1"/>
    <property type="molecule type" value="Transcribed_RNA"/>
</dbReference>
<dbReference type="EMBL" id="HBUF01329630">
    <property type="protein sequence ID" value="CAG6696669.1"/>
    <property type="molecule type" value="Transcribed_RNA"/>
</dbReference>
<keyword evidence="1" id="KW-0812">Transmembrane</keyword>
<keyword evidence="1" id="KW-1133">Transmembrane helix</keyword>
<accession>A0A8D8TZE0</accession>
<proteinExistence type="predicted"/>
<sequence length="108" mass="12049">MVLDLLQGLLLIVDVKGVVRHQLERYLQQPLLCILDSVLVSSVLGNLRGQITVFAVPSSSDNVPALLEVFHFRNDGGVPFRELFSFFVDGLQVVFLLFNVVYNVFGTL</sequence>
<protein>
    <submittedName>
        <fullName evidence="2">Uncharacterized protein</fullName>
    </submittedName>
</protein>
<reference evidence="2" key="1">
    <citation type="submission" date="2021-05" db="EMBL/GenBank/DDBJ databases">
        <authorList>
            <person name="Alioto T."/>
            <person name="Alioto T."/>
            <person name="Gomez Garrido J."/>
        </authorList>
    </citation>
    <scope>NUCLEOTIDE SEQUENCE</scope>
</reference>